<dbReference type="AlphaFoldDB" id="A0A084IGE9"/>
<dbReference type="InterPro" id="IPR012677">
    <property type="entry name" value="Nucleotide-bd_a/b_plait_sf"/>
</dbReference>
<feature type="compositionally biased region" description="Basic and acidic residues" evidence="2">
    <location>
        <begin position="73"/>
        <end position="90"/>
    </location>
</feature>
<dbReference type="Proteomes" id="UP000028302">
    <property type="component" value="Unassembled WGS sequence"/>
</dbReference>
<dbReference type="PROSITE" id="PS50102">
    <property type="entry name" value="RRM"/>
    <property type="match status" value="1"/>
</dbReference>
<name>A0A084IGE9_SALHC</name>
<keyword evidence="5" id="KW-1185">Reference proteome</keyword>
<feature type="domain" description="RRM" evidence="3">
    <location>
        <begin position="1"/>
        <end position="79"/>
    </location>
</feature>
<accession>A0A084IGE9</accession>
<comment type="caution">
    <text evidence="4">The sequence shown here is derived from an EMBL/GenBank/DDBJ whole genome shotgun (WGS) entry which is preliminary data.</text>
</comment>
<dbReference type="SMART" id="SM00360">
    <property type="entry name" value="RRM"/>
    <property type="match status" value="1"/>
</dbReference>
<reference evidence="4 5" key="1">
    <citation type="submission" date="2013-03" db="EMBL/GenBank/DDBJ databases">
        <title>Salinisphaera hydrothermalis C41B8 Genome Sequencing.</title>
        <authorList>
            <person name="Li C."/>
            <person name="Lai Q."/>
            <person name="Shao Z."/>
        </authorList>
    </citation>
    <scope>NUCLEOTIDE SEQUENCE [LARGE SCALE GENOMIC DNA]</scope>
    <source>
        <strain evidence="4 5">C41B8</strain>
    </source>
</reference>
<dbReference type="InterPro" id="IPR052462">
    <property type="entry name" value="SLIRP/GR-RBP-like"/>
</dbReference>
<dbReference type="STRING" id="1304275.C41B8_18231"/>
<dbReference type="OrthoDB" id="9798855at2"/>
<dbReference type="eggNOG" id="COG0724">
    <property type="taxonomic scope" value="Bacteria"/>
</dbReference>
<dbReference type="Pfam" id="PF00076">
    <property type="entry name" value="RRM_1"/>
    <property type="match status" value="1"/>
</dbReference>
<dbReference type="CDD" id="cd21608">
    <property type="entry name" value="RRM2_NsCP33_like"/>
    <property type="match status" value="1"/>
</dbReference>
<dbReference type="EMBL" id="APNK01000053">
    <property type="protein sequence ID" value="KEZ75783.1"/>
    <property type="molecule type" value="Genomic_DNA"/>
</dbReference>
<organism evidence="4 5">
    <name type="scientific">Salinisphaera hydrothermalis (strain C41B8)</name>
    <dbReference type="NCBI Taxonomy" id="1304275"/>
    <lineage>
        <taxon>Bacteria</taxon>
        <taxon>Pseudomonadati</taxon>
        <taxon>Pseudomonadota</taxon>
        <taxon>Gammaproteobacteria</taxon>
        <taxon>Salinisphaerales</taxon>
        <taxon>Salinisphaeraceae</taxon>
        <taxon>Salinisphaera</taxon>
    </lineage>
</organism>
<protein>
    <submittedName>
        <fullName evidence="4">RNA recognition motif-containing protein</fullName>
    </submittedName>
</protein>
<dbReference type="PATRIC" id="fig|1304275.5.peg.3724"/>
<dbReference type="PANTHER" id="PTHR48027">
    <property type="entry name" value="HETEROGENEOUS NUCLEAR RIBONUCLEOPROTEIN 87F-RELATED"/>
    <property type="match status" value="1"/>
</dbReference>
<dbReference type="InterPro" id="IPR048289">
    <property type="entry name" value="RRM2_NsCP33-like"/>
</dbReference>
<dbReference type="Gene3D" id="3.30.70.330">
    <property type="match status" value="1"/>
</dbReference>
<evidence type="ECO:0000313" key="5">
    <source>
        <dbReference type="Proteomes" id="UP000028302"/>
    </source>
</evidence>
<dbReference type="InterPro" id="IPR035979">
    <property type="entry name" value="RBD_domain_sf"/>
</dbReference>
<dbReference type="RefSeq" id="WP_037341522.1">
    <property type="nucleotide sequence ID" value="NZ_APNK01000053.1"/>
</dbReference>
<evidence type="ECO:0000259" key="3">
    <source>
        <dbReference type="PROSITE" id="PS50102"/>
    </source>
</evidence>
<gene>
    <name evidence="4" type="ORF">C41B8_18231</name>
</gene>
<proteinExistence type="predicted"/>
<evidence type="ECO:0000313" key="4">
    <source>
        <dbReference type="EMBL" id="KEZ75783.1"/>
    </source>
</evidence>
<dbReference type="SUPFAM" id="SSF54928">
    <property type="entry name" value="RNA-binding domain, RBD"/>
    <property type="match status" value="1"/>
</dbReference>
<evidence type="ECO:0000256" key="1">
    <source>
        <dbReference type="ARBA" id="ARBA00022884"/>
    </source>
</evidence>
<dbReference type="GO" id="GO:0003723">
    <property type="term" value="F:RNA binding"/>
    <property type="evidence" value="ECO:0007669"/>
    <property type="project" value="UniProtKB-KW"/>
</dbReference>
<evidence type="ECO:0000256" key="2">
    <source>
        <dbReference type="SAM" id="MobiDB-lite"/>
    </source>
</evidence>
<keyword evidence="1" id="KW-0694">RNA-binding</keyword>
<sequence>MNIYVGNLSWNSTDDDLRTAFEAFGEVSSAKVIMDRETGRSRGFGFVEMSDDSAAREAIEGMNGKDLQGRTLRVNEARPRDDRPRGPRRF</sequence>
<dbReference type="InterPro" id="IPR000504">
    <property type="entry name" value="RRM_dom"/>
</dbReference>
<feature type="region of interest" description="Disordered" evidence="2">
    <location>
        <begin position="61"/>
        <end position="90"/>
    </location>
</feature>